<proteinExistence type="predicted"/>
<feature type="region of interest" description="Disordered" evidence="1">
    <location>
        <begin position="1"/>
        <end position="22"/>
    </location>
</feature>
<protein>
    <submittedName>
        <fullName evidence="2">Uncharacterized protein</fullName>
    </submittedName>
</protein>
<sequence length="111" mass="12848">KGEHFNRDSPTKNSRSKLTSDEYYSVERDDHFERLSKMERDCRVAAEQISPDKDCTQNMEEMSKIIEENRPLELHRAANYSQILFFKTRPEGLASEQTGPGKQPLDKAVQS</sequence>
<evidence type="ECO:0000313" key="3">
    <source>
        <dbReference type="Proteomes" id="UP001497497"/>
    </source>
</evidence>
<keyword evidence="3" id="KW-1185">Reference proteome</keyword>
<reference evidence="2 3" key="1">
    <citation type="submission" date="2024-04" db="EMBL/GenBank/DDBJ databases">
        <authorList>
            <consortium name="Genoscope - CEA"/>
            <person name="William W."/>
        </authorList>
    </citation>
    <scope>NUCLEOTIDE SEQUENCE [LARGE SCALE GENOMIC DNA]</scope>
</reference>
<accession>A0AAV2H276</accession>
<feature type="region of interest" description="Disordered" evidence="1">
    <location>
        <begin position="91"/>
        <end position="111"/>
    </location>
</feature>
<dbReference type="Proteomes" id="UP001497497">
    <property type="component" value="Unassembled WGS sequence"/>
</dbReference>
<feature type="non-terminal residue" evidence="2">
    <location>
        <position position="111"/>
    </location>
</feature>
<organism evidence="2 3">
    <name type="scientific">Lymnaea stagnalis</name>
    <name type="common">Great pond snail</name>
    <name type="synonym">Helix stagnalis</name>
    <dbReference type="NCBI Taxonomy" id="6523"/>
    <lineage>
        <taxon>Eukaryota</taxon>
        <taxon>Metazoa</taxon>
        <taxon>Spiralia</taxon>
        <taxon>Lophotrochozoa</taxon>
        <taxon>Mollusca</taxon>
        <taxon>Gastropoda</taxon>
        <taxon>Heterobranchia</taxon>
        <taxon>Euthyneura</taxon>
        <taxon>Panpulmonata</taxon>
        <taxon>Hygrophila</taxon>
        <taxon>Lymnaeoidea</taxon>
        <taxon>Lymnaeidae</taxon>
        <taxon>Lymnaea</taxon>
    </lineage>
</organism>
<gene>
    <name evidence="2" type="ORF">GSLYS_00001927001</name>
</gene>
<dbReference type="EMBL" id="CAXITT010000021">
    <property type="protein sequence ID" value="CAL1527757.1"/>
    <property type="molecule type" value="Genomic_DNA"/>
</dbReference>
<name>A0AAV2H276_LYMST</name>
<feature type="non-terminal residue" evidence="2">
    <location>
        <position position="1"/>
    </location>
</feature>
<feature type="compositionally biased region" description="Basic and acidic residues" evidence="1">
    <location>
        <begin position="1"/>
        <end position="10"/>
    </location>
</feature>
<evidence type="ECO:0000256" key="1">
    <source>
        <dbReference type="SAM" id="MobiDB-lite"/>
    </source>
</evidence>
<evidence type="ECO:0000313" key="2">
    <source>
        <dbReference type="EMBL" id="CAL1527757.1"/>
    </source>
</evidence>
<dbReference type="AlphaFoldDB" id="A0AAV2H276"/>
<comment type="caution">
    <text evidence="2">The sequence shown here is derived from an EMBL/GenBank/DDBJ whole genome shotgun (WGS) entry which is preliminary data.</text>
</comment>